<protein>
    <submittedName>
        <fullName evidence="2">Antibiotic biosynthesis monooxygenase</fullName>
    </submittedName>
</protein>
<gene>
    <name evidence="2" type="ORF">VSX56_00440</name>
</gene>
<keyword evidence="2" id="KW-0560">Oxidoreductase</keyword>
<dbReference type="Pfam" id="PF03992">
    <property type="entry name" value="ABM"/>
    <property type="match status" value="1"/>
</dbReference>
<keyword evidence="3" id="KW-1185">Reference proteome</keyword>
<dbReference type="InterPro" id="IPR011008">
    <property type="entry name" value="Dimeric_a/b-barrel"/>
</dbReference>
<evidence type="ECO:0000259" key="1">
    <source>
        <dbReference type="Pfam" id="PF03992"/>
    </source>
</evidence>
<feature type="domain" description="ABM" evidence="1">
    <location>
        <begin position="12"/>
        <end position="68"/>
    </location>
</feature>
<dbReference type="EMBL" id="JAYWLC010000001">
    <property type="protein sequence ID" value="MER5170227.1"/>
    <property type="molecule type" value="Genomic_DNA"/>
</dbReference>
<organism evidence="2 3">
    <name type="scientific">Thioclava kandeliae</name>
    <dbReference type="NCBI Taxonomy" id="3070818"/>
    <lineage>
        <taxon>Bacteria</taxon>
        <taxon>Pseudomonadati</taxon>
        <taxon>Pseudomonadota</taxon>
        <taxon>Alphaproteobacteria</taxon>
        <taxon>Rhodobacterales</taxon>
        <taxon>Paracoccaceae</taxon>
        <taxon>Thioclava</taxon>
    </lineage>
</organism>
<evidence type="ECO:0000313" key="3">
    <source>
        <dbReference type="Proteomes" id="UP001438953"/>
    </source>
</evidence>
<dbReference type="InterPro" id="IPR007138">
    <property type="entry name" value="ABM_dom"/>
</dbReference>
<accession>A0ABV1SBE4</accession>
<sequence>MPVHVSGHLICKNNNEAELVRLYLPQHRALTQAEPGCLLFEVEETDDPLIWRVSERFMDQKALEAHQARLLHSIWGEKTRNIAREYDVIRT</sequence>
<reference evidence="2 3" key="2">
    <citation type="submission" date="2024-06" db="EMBL/GenBank/DDBJ databases">
        <title>Thioclava kandeliae sp. nov. from a rhizosphere soil sample of Kandelia candel in a mangrove.</title>
        <authorList>
            <person name="Mu T."/>
        </authorList>
    </citation>
    <scope>NUCLEOTIDE SEQUENCE [LARGE SCALE GENOMIC DNA]</scope>
    <source>
        <strain evidence="2 3">CPCC 100088</strain>
    </source>
</reference>
<dbReference type="Gene3D" id="3.30.70.100">
    <property type="match status" value="1"/>
</dbReference>
<keyword evidence="2" id="KW-0503">Monooxygenase</keyword>
<evidence type="ECO:0000313" key="2">
    <source>
        <dbReference type="EMBL" id="MER5170227.1"/>
    </source>
</evidence>
<proteinExistence type="predicted"/>
<dbReference type="GO" id="GO:0004497">
    <property type="term" value="F:monooxygenase activity"/>
    <property type="evidence" value="ECO:0007669"/>
    <property type="project" value="UniProtKB-KW"/>
</dbReference>
<reference evidence="2 3" key="1">
    <citation type="submission" date="2024-01" db="EMBL/GenBank/DDBJ databases">
        <authorList>
            <person name="Deng Y."/>
            <person name="Su J."/>
        </authorList>
    </citation>
    <scope>NUCLEOTIDE SEQUENCE [LARGE SCALE GENOMIC DNA]</scope>
    <source>
        <strain evidence="2 3">CPCC 100088</strain>
    </source>
</reference>
<comment type="caution">
    <text evidence="2">The sequence shown here is derived from an EMBL/GenBank/DDBJ whole genome shotgun (WGS) entry which is preliminary data.</text>
</comment>
<dbReference type="Proteomes" id="UP001438953">
    <property type="component" value="Unassembled WGS sequence"/>
</dbReference>
<dbReference type="SUPFAM" id="SSF54909">
    <property type="entry name" value="Dimeric alpha+beta barrel"/>
    <property type="match status" value="1"/>
</dbReference>
<dbReference type="RefSeq" id="WP_350934034.1">
    <property type="nucleotide sequence ID" value="NZ_JAYWLC010000001.1"/>
</dbReference>
<name>A0ABV1SBE4_9RHOB</name>